<accession>A0AAV2TRE4</accession>
<reference evidence="4" key="1">
    <citation type="submission" date="2024-06" db="EMBL/GenBank/DDBJ databases">
        <authorList>
            <person name="Liu X."/>
            <person name="Lenzi L."/>
            <person name="Haldenby T S."/>
            <person name="Uol C."/>
        </authorList>
    </citation>
    <scope>NUCLEOTIDE SEQUENCE</scope>
</reference>
<dbReference type="PANTHER" id="PTHR15431:SF9">
    <property type="entry name" value="CENTROSOMAL PROTEIN 43"/>
    <property type="match status" value="1"/>
</dbReference>
<keyword evidence="2" id="KW-0206">Cytoskeleton</keyword>
<sequence length="389" mass="41375">MSEEDAELKDVLVRSLNESGLLPKLQSQLRAAVFLALEKHNYAEKLPPANEAVRSLHSDPDGLIAVSLLVEFLKVMKLENTLDVLMHEAELNRISLLDKDTVDSLLNIDPDVPGPTALSRLIAGARGSSKPNGFTNGPSDSSKTAGGPQSNSSFLADHESRNDGHGDTLSVRMVSDTKASPDVPTNSVTIVDGRKSPDGPKCSSPPASNDISGASGMSASPRTGRSSPTQSSRTTGIVNAAALNSKPTASPCDLDYQDDFDSPRSQDSQGTLSTPSSRVSAAKRITKEVNGPVSNGSRLSPPKTSDSPNDQKTESSNGSGSVIRVYSKSHKRRTGDTGSDVDDEEEEIPELVKELTYSGDEDTVDQTIDSDESLHLDHVEEVDVSVKKR</sequence>
<feature type="compositionally biased region" description="Polar residues" evidence="3">
    <location>
        <begin position="205"/>
        <end position="237"/>
    </location>
</feature>
<dbReference type="Proteomes" id="UP001497525">
    <property type="component" value="Unassembled WGS sequence"/>
</dbReference>
<evidence type="ECO:0000256" key="1">
    <source>
        <dbReference type="ARBA" id="ARBA00022490"/>
    </source>
</evidence>
<comment type="caution">
    <text evidence="4">The sequence shown here is derived from an EMBL/GenBank/DDBJ whole genome shotgun (WGS) entry which is preliminary data.</text>
</comment>
<gene>
    <name evidence="4" type="ORF">CDAUBV1_LOCUS15140</name>
</gene>
<keyword evidence="1" id="KW-0963">Cytoplasm</keyword>
<evidence type="ECO:0008006" key="6">
    <source>
        <dbReference type="Google" id="ProtNLM"/>
    </source>
</evidence>
<dbReference type="PANTHER" id="PTHR15431">
    <property type="entry name" value="FGFR1 ONCOGENE PARTNER/LISH DOMAIN-CONTAINING PROTEIN"/>
    <property type="match status" value="1"/>
</dbReference>
<feature type="compositionally biased region" description="Acidic residues" evidence="3">
    <location>
        <begin position="359"/>
        <end position="371"/>
    </location>
</feature>
<evidence type="ECO:0000313" key="4">
    <source>
        <dbReference type="EMBL" id="CAL5139955.1"/>
    </source>
</evidence>
<evidence type="ECO:0000313" key="5">
    <source>
        <dbReference type="Proteomes" id="UP001497525"/>
    </source>
</evidence>
<dbReference type="Gene3D" id="1.20.960.40">
    <property type="match status" value="1"/>
</dbReference>
<feature type="compositionally biased region" description="Acidic residues" evidence="3">
    <location>
        <begin position="339"/>
        <end position="349"/>
    </location>
</feature>
<feature type="compositionally biased region" description="Polar residues" evidence="3">
    <location>
        <begin position="129"/>
        <end position="154"/>
    </location>
</feature>
<feature type="compositionally biased region" description="Basic and acidic residues" evidence="3">
    <location>
        <begin position="156"/>
        <end position="166"/>
    </location>
</feature>
<protein>
    <recommendedName>
        <fullName evidence="6">LisH domain-containing protein</fullName>
    </recommendedName>
</protein>
<proteinExistence type="predicted"/>
<feature type="compositionally biased region" description="Polar residues" evidence="3">
    <location>
        <begin position="263"/>
        <end position="279"/>
    </location>
</feature>
<organism evidence="4 5">
    <name type="scientific">Calicophoron daubneyi</name>
    <name type="common">Rumen fluke</name>
    <name type="synonym">Paramphistomum daubneyi</name>
    <dbReference type="NCBI Taxonomy" id="300641"/>
    <lineage>
        <taxon>Eukaryota</taxon>
        <taxon>Metazoa</taxon>
        <taxon>Spiralia</taxon>
        <taxon>Lophotrochozoa</taxon>
        <taxon>Platyhelminthes</taxon>
        <taxon>Trematoda</taxon>
        <taxon>Digenea</taxon>
        <taxon>Plagiorchiida</taxon>
        <taxon>Pronocephalata</taxon>
        <taxon>Paramphistomoidea</taxon>
        <taxon>Paramphistomidae</taxon>
        <taxon>Calicophoron</taxon>
    </lineage>
</organism>
<evidence type="ECO:0000256" key="3">
    <source>
        <dbReference type="SAM" id="MobiDB-lite"/>
    </source>
</evidence>
<feature type="compositionally biased region" description="Polar residues" evidence="3">
    <location>
        <begin position="292"/>
        <end position="320"/>
    </location>
</feature>
<evidence type="ECO:0000256" key="2">
    <source>
        <dbReference type="ARBA" id="ARBA00023212"/>
    </source>
</evidence>
<dbReference type="AlphaFoldDB" id="A0AAV2TRE4"/>
<dbReference type="EMBL" id="CAXLJL010000678">
    <property type="protein sequence ID" value="CAL5139955.1"/>
    <property type="molecule type" value="Genomic_DNA"/>
</dbReference>
<name>A0AAV2TRE4_CALDB</name>
<feature type="region of interest" description="Disordered" evidence="3">
    <location>
        <begin position="125"/>
        <end position="376"/>
    </location>
</feature>